<evidence type="ECO:0000313" key="4">
    <source>
        <dbReference type="Proteomes" id="UP001596107"/>
    </source>
</evidence>
<feature type="chain" id="PRO_5046911034" evidence="2">
    <location>
        <begin position="29"/>
        <end position="92"/>
    </location>
</feature>
<gene>
    <name evidence="3" type="ORF">ACFPOD_01035</name>
</gene>
<proteinExistence type="predicted"/>
<comment type="caution">
    <text evidence="3">The sequence shown here is derived from an EMBL/GenBank/DDBJ whole genome shotgun (WGS) entry which is preliminary data.</text>
</comment>
<feature type="region of interest" description="Disordered" evidence="1">
    <location>
        <begin position="48"/>
        <end position="92"/>
    </location>
</feature>
<evidence type="ECO:0000256" key="1">
    <source>
        <dbReference type="SAM" id="MobiDB-lite"/>
    </source>
</evidence>
<protein>
    <submittedName>
        <fullName evidence="3">Uncharacterized protein</fullName>
    </submittedName>
</protein>
<feature type="signal peptide" evidence="2">
    <location>
        <begin position="1"/>
        <end position="28"/>
    </location>
</feature>
<organism evidence="3 4">
    <name type="scientific">Nitratireductor kimnyeongensis</name>
    <dbReference type="NCBI Taxonomy" id="430679"/>
    <lineage>
        <taxon>Bacteria</taxon>
        <taxon>Pseudomonadati</taxon>
        <taxon>Pseudomonadota</taxon>
        <taxon>Alphaproteobacteria</taxon>
        <taxon>Hyphomicrobiales</taxon>
        <taxon>Phyllobacteriaceae</taxon>
        <taxon>Nitratireductor</taxon>
    </lineage>
</organism>
<evidence type="ECO:0000256" key="2">
    <source>
        <dbReference type="SAM" id="SignalP"/>
    </source>
</evidence>
<dbReference type="Proteomes" id="UP001596107">
    <property type="component" value="Unassembled WGS sequence"/>
</dbReference>
<dbReference type="EMBL" id="JBHSNB010000001">
    <property type="protein sequence ID" value="MFC5583684.1"/>
    <property type="molecule type" value="Genomic_DNA"/>
</dbReference>
<feature type="compositionally biased region" description="Basic and acidic residues" evidence="1">
    <location>
        <begin position="48"/>
        <end position="70"/>
    </location>
</feature>
<reference evidence="4" key="1">
    <citation type="journal article" date="2019" name="Int. J. Syst. Evol. Microbiol.">
        <title>The Global Catalogue of Microorganisms (GCM) 10K type strain sequencing project: providing services to taxonomists for standard genome sequencing and annotation.</title>
        <authorList>
            <consortium name="The Broad Institute Genomics Platform"/>
            <consortium name="The Broad Institute Genome Sequencing Center for Infectious Disease"/>
            <person name="Wu L."/>
            <person name="Ma J."/>
        </authorList>
    </citation>
    <scope>NUCLEOTIDE SEQUENCE [LARGE SCALE GENOMIC DNA]</scope>
    <source>
        <strain evidence="4">JCM 3366</strain>
    </source>
</reference>
<keyword evidence="4" id="KW-1185">Reference proteome</keyword>
<dbReference type="RefSeq" id="WP_223020449.1">
    <property type="nucleotide sequence ID" value="NZ_CP078143.1"/>
</dbReference>
<accession>A0ABW0T2W7</accession>
<sequence length="92" mass="10575">MSIMKARFSHMVLTALGAALLAGAPAYAENRPESEATQARDARIQRELDRSRNMLEDQHQEWMRNQRDTPRLTTPSQRDLNVPIYTSPPRLQ</sequence>
<evidence type="ECO:0000313" key="3">
    <source>
        <dbReference type="EMBL" id="MFC5583684.1"/>
    </source>
</evidence>
<keyword evidence="2" id="KW-0732">Signal</keyword>
<name>A0ABW0T2W7_9HYPH</name>